<dbReference type="KEGG" id="cyj:Cyan7822_3354"/>
<keyword evidence="1" id="KW-0472">Membrane</keyword>
<sequence length="89" mass="10166">MLRLVHELIKILQPVLVPICFVLAWGLIILLCSTMWMAIRDSVARAKKMHQIPCPTCQYFTNDHRLKCTIKPIIANTENAIGCSDYHSD</sequence>
<evidence type="ECO:0000313" key="2">
    <source>
        <dbReference type="EMBL" id="ADN15304.1"/>
    </source>
</evidence>
<dbReference type="EMBL" id="CP002198">
    <property type="protein sequence ID" value="ADN15304.1"/>
    <property type="molecule type" value="Genomic_DNA"/>
</dbReference>
<dbReference type="OrthoDB" id="514667at2"/>
<dbReference type="RefSeq" id="WP_013323373.1">
    <property type="nucleotide sequence ID" value="NC_014501.1"/>
</dbReference>
<protein>
    <submittedName>
        <fullName evidence="2">Uncharacterized protein</fullName>
    </submittedName>
</protein>
<evidence type="ECO:0000256" key="1">
    <source>
        <dbReference type="SAM" id="Phobius"/>
    </source>
</evidence>
<dbReference type="eggNOG" id="ENOG5032ZPY">
    <property type="taxonomic scope" value="Bacteria"/>
</dbReference>
<dbReference type="STRING" id="497965.Cyan7822_3354"/>
<feature type="transmembrane region" description="Helical" evidence="1">
    <location>
        <begin position="15"/>
        <end position="39"/>
    </location>
</feature>
<gene>
    <name evidence="2" type="ordered locus">Cyan7822_3354</name>
</gene>
<keyword evidence="1" id="KW-0812">Transmembrane</keyword>
<accession>E0UDJ1</accession>
<evidence type="ECO:0000313" key="3">
    <source>
        <dbReference type="Proteomes" id="UP000008206"/>
    </source>
</evidence>
<dbReference type="HOGENOM" id="CLU_163328_0_0_3"/>
<reference evidence="3" key="1">
    <citation type="journal article" date="2011" name="MBio">
        <title>Novel metabolic attributes of the genus Cyanothece, comprising a group of unicellular nitrogen-fixing Cyanobacteria.</title>
        <authorList>
            <person name="Bandyopadhyay A."/>
            <person name="Elvitigala T."/>
            <person name="Welsh E."/>
            <person name="Stockel J."/>
            <person name="Liberton M."/>
            <person name="Min H."/>
            <person name="Sherman L.A."/>
            <person name="Pakrasi H.B."/>
        </authorList>
    </citation>
    <scope>NUCLEOTIDE SEQUENCE [LARGE SCALE GENOMIC DNA]</scope>
    <source>
        <strain evidence="3">PCC 7822</strain>
    </source>
</reference>
<keyword evidence="3" id="KW-1185">Reference proteome</keyword>
<dbReference type="AlphaFoldDB" id="E0UDJ1"/>
<organism evidence="2 3">
    <name type="scientific">Gloeothece verrucosa (strain PCC 7822)</name>
    <name type="common">Cyanothece sp. (strain PCC 7822)</name>
    <dbReference type="NCBI Taxonomy" id="497965"/>
    <lineage>
        <taxon>Bacteria</taxon>
        <taxon>Bacillati</taxon>
        <taxon>Cyanobacteriota</taxon>
        <taxon>Cyanophyceae</taxon>
        <taxon>Oscillatoriophycideae</taxon>
        <taxon>Chroococcales</taxon>
        <taxon>Aphanothecaceae</taxon>
        <taxon>Gloeothece</taxon>
        <taxon>Gloeothece verrucosa</taxon>
    </lineage>
</organism>
<keyword evidence="1" id="KW-1133">Transmembrane helix</keyword>
<dbReference type="Proteomes" id="UP000008206">
    <property type="component" value="Chromosome"/>
</dbReference>
<name>E0UDJ1_GLOV7</name>
<proteinExistence type="predicted"/>